<accession>A0A9X2MI20</accession>
<proteinExistence type="predicted"/>
<dbReference type="Proteomes" id="UP001142078">
    <property type="component" value="Unassembled WGS sequence"/>
</dbReference>
<protein>
    <submittedName>
        <fullName evidence="1">Uncharacterized protein</fullName>
    </submittedName>
</protein>
<dbReference type="OrthoDB" id="1706352at2"/>
<reference evidence="1" key="1">
    <citation type="submission" date="2022-07" db="EMBL/GenBank/DDBJ databases">
        <title>Enhanced cultured diversity of the mouse gut microbiota enables custom-made synthetic communities.</title>
        <authorList>
            <person name="Afrizal A."/>
        </authorList>
    </citation>
    <scope>NUCLEOTIDE SEQUENCE</scope>
    <source>
        <strain evidence="1">DSM 29482</strain>
    </source>
</reference>
<gene>
    <name evidence="1" type="ORF">NSA23_15705</name>
</gene>
<dbReference type="InterPro" id="IPR036278">
    <property type="entry name" value="Sialidase_sf"/>
</dbReference>
<keyword evidence="2" id="KW-1185">Reference proteome</keyword>
<evidence type="ECO:0000313" key="2">
    <source>
        <dbReference type="Proteomes" id="UP001142078"/>
    </source>
</evidence>
<sequence>MTFYNEKISIAKDRLDNIYIFQSKDRKIIYNYYNNITKDTIEKKITSDALEEYDIAIGEDGYIYLVYQNNYRDLFLTIISEEEIDSICLTIEPIPYVYDLTLILDGEEIHIFYNILLSEKDKKYRLYHHYYDNYNWYTSTIDEIKVSKILNFFNIEYLEDEIAIIYYDFSNVENIYMKKFINGDEKWSDRIKISNNDEEKLYMDSILVNNVLHLTYSQYIEKNLVIKYERFNIYGDEVIMEKEMVLSNVENCSYPTFVYFENKLWLIWLEYENILSRYSEDGGENWSPIYLWRKSKEVDTVRYKYCEYLDGKNKKNFNYYFGKIYPEISFIGFGPLENTTEIPLKKKGSNVIYQF</sequence>
<dbReference type="AlphaFoldDB" id="A0A9X2MI20"/>
<name>A0A9X2MI20_9FIRM</name>
<dbReference type="EMBL" id="JANJZL010000020">
    <property type="protein sequence ID" value="MCR2045547.1"/>
    <property type="molecule type" value="Genomic_DNA"/>
</dbReference>
<comment type="caution">
    <text evidence="1">The sequence shown here is derived from an EMBL/GenBank/DDBJ whole genome shotgun (WGS) entry which is preliminary data.</text>
</comment>
<evidence type="ECO:0000313" key="1">
    <source>
        <dbReference type="EMBL" id="MCR2045547.1"/>
    </source>
</evidence>
<dbReference type="SUPFAM" id="SSF50939">
    <property type="entry name" value="Sialidases"/>
    <property type="match status" value="1"/>
</dbReference>
<organism evidence="1 2">
    <name type="scientific">Anaerosalibacter massiliensis</name>
    <dbReference type="NCBI Taxonomy" id="1347392"/>
    <lineage>
        <taxon>Bacteria</taxon>
        <taxon>Bacillati</taxon>
        <taxon>Bacillota</taxon>
        <taxon>Tissierellia</taxon>
        <taxon>Tissierellales</taxon>
        <taxon>Sporanaerobacteraceae</taxon>
        <taxon>Anaerosalibacter</taxon>
    </lineage>
</organism>
<dbReference type="RefSeq" id="WP_042683522.1">
    <property type="nucleotide sequence ID" value="NZ_CABKTM010000076.1"/>
</dbReference>